<dbReference type="EMBL" id="WJBH02000008">
    <property type="protein sequence ID" value="KAI9553824.1"/>
    <property type="molecule type" value="Genomic_DNA"/>
</dbReference>
<proteinExistence type="predicted"/>
<protein>
    <recommendedName>
        <fullName evidence="3">ZP domain-containing protein</fullName>
    </recommendedName>
</protein>
<feature type="compositionally biased region" description="Polar residues" evidence="1">
    <location>
        <begin position="926"/>
        <end position="936"/>
    </location>
</feature>
<dbReference type="PROSITE" id="PS51034">
    <property type="entry name" value="ZP_2"/>
    <property type="match status" value="1"/>
</dbReference>
<feature type="compositionally biased region" description="Low complexity" evidence="1">
    <location>
        <begin position="762"/>
        <end position="786"/>
    </location>
</feature>
<dbReference type="SMART" id="SM00241">
    <property type="entry name" value="ZP"/>
    <property type="match status" value="1"/>
</dbReference>
<sequence>MIFFFIPVFFFATLAENEQLPDIRTEVLANGLPVDQNNRTKIGDNLTFVFHVHEHSTDMFIKNCFASNGLTNRIQLIDSYGCPLRPKLMRAFKRVGNALHATMTAFRIAETSTLSLTCEVELCREMYVALGSNRSKYSFVIPANGCGTALADGTQSNILIFQSDPIVQEIWDVSRKVSCRFSEKISKYVTWSPLTVEMLDVQSSGKTGEVDCWMDVMKGVYPATKPIDGNLKIGEELSLIIYLRDVYGLYDMAVRDCWAYDDGNIDVESTLKLQLTSTDGCSKKPKLMHFWRRTDQVGDSNATLVTYSNITAFRFPTKSEVFFTCNIDICEGSFVCFPGSNDARCPTTTSRPPVVSTLPPLPPPPFTTTGCYPGSPAPGCVTTPTRAPCFPGSNEPGCPTTTSVPNFSSPSPPSCFPGSSDPRCPSVIPLRTTTPRPPCIPGLKVPGCSVTTSAPLPSTITTTEVPSVPSCFPGSKNPECPTITSTSPAPTPYTPDCSPGTNNPKCPPPVTIITSPAPPVCLPGSKDPRCPTTTQPPCFPGSDDPRCPPVTRTTTTSPAPPILPILSTTTTIKPFLPCVPGSDDPRCPTVRTTTPSPSCFPGSSDPKCPTVATTTVSTATTETYRCIPGSNDPNCPQPTTFTTTTTLPPIVCTPESNDPRCPTVTVPTVPSQVCFPGSKDPRCPQPPPVCTPGSEDPRCPPVAPSTTSTTSTTTTASPPICTPGSTDPRCPTTTTILQTTSTTTQQPPSVCTPESKDPRCSTLPPRTTTTTTTTPNVVTTTTQRQPICTPGSNNPGCPTPSTTTQSPPRCIPGSNDLSCPPTVATTETPSKCIPGSNDPRCLATAETSPPPFRCNPESKDPRCLPTTTSTTQRPPICVPGSTDPRCPTTPSPPICVPNSNDPRCPATLTTARPRSTTQTVTEISVASKTRKPSTAASVDEPGKPGWEGADPRYHAFHSCKFTKCQKLFYVIELQYFLLRVKISKENMVDKLTTLQESNEQQSQTSLLPVCGTETGFKLVC</sequence>
<feature type="domain" description="ZP" evidence="3">
    <location>
        <begin position="81"/>
        <end position="352"/>
    </location>
</feature>
<evidence type="ECO:0000256" key="2">
    <source>
        <dbReference type="SAM" id="SignalP"/>
    </source>
</evidence>
<dbReference type="AlphaFoldDB" id="A0AAD5KK89"/>
<evidence type="ECO:0000256" key="1">
    <source>
        <dbReference type="SAM" id="MobiDB-lite"/>
    </source>
</evidence>
<feature type="region of interest" description="Disordered" evidence="1">
    <location>
        <begin position="686"/>
        <end position="729"/>
    </location>
</feature>
<dbReference type="PANTHER" id="PTHR46560:SF4">
    <property type="entry name" value="DUSKY"/>
    <property type="match status" value="1"/>
</dbReference>
<feature type="compositionally biased region" description="Low complexity" evidence="1">
    <location>
        <begin position="799"/>
        <end position="808"/>
    </location>
</feature>
<dbReference type="Proteomes" id="UP000820818">
    <property type="component" value="Linkage Group LG8"/>
</dbReference>
<name>A0AAD5KK89_9CRUS</name>
<evidence type="ECO:0000313" key="4">
    <source>
        <dbReference type="EMBL" id="KAI9553824.1"/>
    </source>
</evidence>
<accession>A0AAD5KK89</accession>
<dbReference type="InterPro" id="IPR055355">
    <property type="entry name" value="ZP-C"/>
</dbReference>
<feature type="compositionally biased region" description="Low complexity" evidence="1">
    <location>
        <begin position="704"/>
        <end position="723"/>
    </location>
</feature>
<feature type="region of interest" description="Disordered" evidence="1">
    <location>
        <begin position="541"/>
        <end position="563"/>
    </location>
</feature>
<feature type="region of interest" description="Disordered" evidence="1">
    <location>
        <begin position="926"/>
        <end position="945"/>
    </location>
</feature>
<comment type="caution">
    <text evidence="4">The sequence shown here is derived from an EMBL/GenBank/DDBJ whole genome shotgun (WGS) entry which is preliminary data.</text>
</comment>
<evidence type="ECO:0000313" key="5">
    <source>
        <dbReference type="Proteomes" id="UP000820818"/>
    </source>
</evidence>
<dbReference type="InterPro" id="IPR001507">
    <property type="entry name" value="ZP_dom"/>
</dbReference>
<dbReference type="Pfam" id="PF00100">
    <property type="entry name" value="Zona_pellucida"/>
    <property type="match status" value="1"/>
</dbReference>
<gene>
    <name evidence="4" type="ORF">GHT06_019093</name>
</gene>
<dbReference type="PRINTS" id="PR01217">
    <property type="entry name" value="PRICHEXTENSN"/>
</dbReference>
<feature type="region of interest" description="Disordered" evidence="1">
    <location>
        <begin position="741"/>
        <end position="809"/>
    </location>
</feature>
<keyword evidence="2" id="KW-0732">Signal</keyword>
<feature type="region of interest" description="Disordered" evidence="1">
    <location>
        <begin position="821"/>
        <end position="876"/>
    </location>
</feature>
<dbReference type="PANTHER" id="PTHR46560">
    <property type="entry name" value="CYPHER, ISOFORM B"/>
    <property type="match status" value="1"/>
</dbReference>
<feature type="signal peptide" evidence="2">
    <location>
        <begin position="1"/>
        <end position="15"/>
    </location>
</feature>
<reference evidence="4 5" key="1">
    <citation type="submission" date="2022-05" db="EMBL/GenBank/DDBJ databases">
        <title>A multi-omics perspective on studying reproductive biology in Daphnia sinensis.</title>
        <authorList>
            <person name="Jia J."/>
        </authorList>
    </citation>
    <scope>NUCLEOTIDE SEQUENCE [LARGE SCALE GENOMIC DNA]</scope>
    <source>
        <strain evidence="4 5">WSL</strain>
    </source>
</reference>
<feature type="chain" id="PRO_5041929358" description="ZP domain-containing protein" evidence="2">
    <location>
        <begin position="16"/>
        <end position="1020"/>
    </location>
</feature>
<keyword evidence="5" id="KW-1185">Reference proteome</keyword>
<organism evidence="4 5">
    <name type="scientific">Daphnia sinensis</name>
    <dbReference type="NCBI Taxonomy" id="1820382"/>
    <lineage>
        <taxon>Eukaryota</taxon>
        <taxon>Metazoa</taxon>
        <taxon>Ecdysozoa</taxon>
        <taxon>Arthropoda</taxon>
        <taxon>Crustacea</taxon>
        <taxon>Branchiopoda</taxon>
        <taxon>Diplostraca</taxon>
        <taxon>Cladocera</taxon>
        <taxon>Anomopoda</taxon>
        <taxon>Daphniidae</taxon>
        <taxon>Daphnia</taxon>
        <taxon>Daphnia similis group</taxon>
    </lineage>
</organism>
<evidence type="ECO:0000259" key="3">
    <source>
        <dbReference type="PROSITE" id="PS51034"/>
    </source>
</evidence>